<organism evidence="2">
    <name type="scientific">Davidia involucrata</name>
    <name type="common">Dove tree</name>
    <dbReference type="NCBI Taxonomy" id="16924"/>
    <lineage>
        <taxon>Eukaryota</taxon>
        <taxon>Viridiplantae</taxon>
        <taxon>Streptophyta</taxon>
        <taxon>Embryophyta</taxon>
        <taxon>Tracheophyta</taxon>
        <taxon>Spermatophyta</taxon>
        <taxon>Magnoliopsida</taxon>
        <taxon>eudicotyledons</taxon>
        <taxon>Gunneridae</taxon>
        <taxon>Pentapetalae</taxon>
        <taxon>asterids</taxon>
        <taxon>Cornales</taxon>
        <taxon>Nyssaceae</taxon>
        <taxon>Davidia</taxon>
    </lineage>
</organism>
<evidence type="ECO:0000313" key="2">
    <source>
        <dbReference type="EMBL" id="MPA52015.1"/>
    </source>
</evidence>
<dbReference type="AlphaFoldDB" id="A0A5B7A7E0"/>
<reference evidence="2" key="1">
    <citation type="submission" date="2019-08" db="EMBL/GenBank/DDBJ databases">
        <title>Reference gene set and small RNA set construction with multiple tissues from Davidia involucrata Baill.</title>
        <authorList>
            <person name="Yang H."/>
            <person name="Zhou C."/>
            <person name="Li G."/>
            <person name="Wang J."/>
            <person name="Gao P."/>
            <person name="Wang M."/>
            <person name="Wang R."/>
            <person name="Zhao Y."/>
        </authorList>
    </citation>
    <scope>NUCLEOTIDE SEQUENCE</scope>
    <source>
        <tissue evidence="2">Mixed with DoveR01_LX</tissue>
    </source>
</reference>
<dbReference type="InterPro" id="IPR029058">
    <property type="entry name" value="AB_hydrolase_fold"/>
</dbReference>
<feature type="compositionally biased region" description="Basic and acidic residues" evidence="1">
    <location>
        <begin position="1"/>
        <end position="16"/>
    </location>
</feature>
<dbReference type="SUPFAM" id="SSF53474">
    <property type="entry name" value="alpha/beta-Hydrolases"/>
    <property type="match status" value="1"/>
</dbReference>
<dbReference type="Gene3D" id="3.40.50.1820">
    <property type="entry name" value="alpha/beta hydrolase"/>
    <property type="match status" value="1"/>
</dbReference>
<dbReference type="PANTHER" id="PTHR43689">
    <property type="entry name" value="HYDROLASE"/>
    <property type="match status" value="1"/>
</dbReference>
<proteinExistence type="predicted"/>
<name>A0A5B7A7E0_DAVIN</name>
<sequence length="113" mass="12882">MKPISEERERERERSSLPKQQTCDANELVQTFLLPGLEPGSTDGFLEFICYSEGRLPEELLPQVKCPVLVAWGDKDPRDPIELGRACGNFDSVEDFIVLPDVGIFLRMRHHIL</sequence>
<feature type="region of interest" description="Disordered" evidence="1">
    <location>
        <begin position="1"/>
        <end position="21"/>
    </location>
</feature>
<evidence type="ECO:0000256" key="1">
    <source>
        <dbReference type="SAM" id="MobiDB-lite"/>
    </source>
</evidence>
<dbReference type="EMBL" id="GHES01021456">
    <property type="protein sequence ID" value="MPA52015.1"/>
    <property type="molecule type" value="Transcribed_RNA"/>
</dbReference>
<accession>A0A5B7A7E0</accession>
<dbReference type="PANTHER" id="PTHR43689:SF53">
    <property type="entry name" value="ALPHA_BETA-HYDROLASES SUPERFAMILY PROTEIN"/>
    <property type="match status" value="1"/>
</dbReference>
<protein>
    <submittedName>
        <fullName evidence="2">Uncharacterized protein</fullName>
    </submittedName>
</protein>
<gene>
    <name evidence="2" type="ORF">Din_021456</name>
</gene>